<proteinExistence type="predicted"/>
<evidence type="ECO:0000313" key="1">
    <source>
        <dbReference type="EnsemblMetazoa" id="G22328.1:cds"/>
    </source>
</evidence>
<keyword evidence="2" id="KW-1185">Reference proteome</keyword>
<dbReference type="AlphaFoldDB" id="A0A8W8K6M7"/>
<organism evidence="1 2">
    <name type="scientific">Magallana gigas</name>
    <name type="common">Pacific oyster</name>
    <name type="synonym">Crassostrea gigas</name>
    <dbReference type="NCBI Taxonomy" id="29159"/>
    <lineage>
        <taxon>Eukaryota</taxon>
        <taxon>Metazoa</taxon>
        <taxon>Spiralia</taxon>
        <taxon>Lophotrochozoa</taxon>
        <taxon>Mollusca</taxon>
        <taxon>Bivalvia</taxon>
        <taxon>Autobranchia</taxon>
        <taxon>Pteriomorphia</taxon>
        <taxon>Ostreida</taxon>
        <taxon>Ostreoidea</taxon>
        <taxon>Ostreidae</taxon>
        <taxon>Magallana</taxon>
    </lineage>
</organism>
<protein>
    <submittedName>
        <fullName evidence="1">Uncharacterized protein</fullName>
    </submittedName>
</protein>
<reference evidence="1" key="1">
    <citation type="submission" date="2022-08" db="UniProtKB">
        <authorList>
            <consortium name="EnsemblMetazoa"/>
        </authorList>
    </citation>
    <scope>IDENTIFICATION</scope>
    <source>
        <strain evidence="1">05x7-T-G4-1.051#20</strain>
    </source>
</reference>
<dbReference type="EnsemblMetazoa" id="G22328.1">
    <property type="protein sequence ID" value="G22328.1:cds"/>
    <property type="gene ID" value="G22328"/>
</dbReference>
<accession>A0A8W8K6M7</accession>
<sequence>MALDINLSTVSNGASSSSLMSHRRGMAKSCDIQMTSVFGGAPCPLFQPQYLQSLQNEPRSIANSASNKIQRPGTPELCKEGVSAATRERKWASRLAWKPFVDKMRILEGDTGAVLNHTHIGLVLGSFHIWAFLTVRDHGEGTGA</sequence>
<name>A0A8W8K6M7_MAGGI</name>
<dbReference type="Proteomes" id="UP000005408">
    <property type="component" value="Unassembled WGS sequence"/>
</dbReference>
<evidence type="ECO:0000313" key="2">
    <source>
        <dbReference type="Proteomes" id="UP000005408"/>
    </source>
</evidence>